<reference evidence="2" key="1">
    <citation type="journal article" date="2020" name="Fungal Divers.">
        <title>Resolving the Mortierellaceae phylogeny through synthesis of multi-gene phylogenetics and phylogenomics.</title>
        <authorList>
            <person name="Vandepol N."/>
            <person name="Liber J."/>
            <person name="Desiro A."/>
            <person name="Na H."/>
            <person name="Kennedy M."/>
            <person name="Barry K."/>
            <person name="Grigoriev I.V."/>
            <person name="Miller A.N."/>
            <person name="O'Donnell K."/>
            <person name="Stajich J.E."/>
            <person name="Bonito G."/>
        </authorList>
    </citation>
    <scope>NUCLEOTIDE SEQUENCE</scope>
    <source>
        <strain evidence="2">KOD948</strain>
    </source>
</reference>
<feature type="compositionally biased region" description="Basic and acidic residues" evidence="1">
    <location>
        <begin position="146"/>
        <end position="159"/>
    </location>
</feature>
<evidence type="ECO:0000313" key="2">
    <source>
        <dbReference type="EMBL" id="KAG0249122.1"/>
    </source>
</evidence>
<proteinExistence type="predicted"/>
<dbReference type="AlphaFoldDB" id="A0A9P6PM02"/>
<dbReference type="EMBL" id="JAAAJA010000867">
    <property type="protein sequence ID" value="KAG0249122.1"/>
    <property type="molecule type" value="Genomic_DNA"/>
</dbReference>
<name>A0A9P6PM02_9FUNG</name>
<accession>A0A9P6PM02</accession>
<feature type="region of interest" description="Disordered" evidence="1">
    <location>
        <begin position="214"/>
        <end position="245"/>
    </location>
</feature>
<sequence>MTTLISQNPLALRNPFSVLEHSHETPLRVTNEDELDLASWCVVNSPCPTDDEDDALGDEIYHWQSSSEEGVDPNETSSSLPTPLRLSASSDGFTNISKATTAHSINSVTATCPENRHDWILKLRKTRLRTQVGAAAVSNPSISTHEPPEKTKPQKRKDTTATAQDEESDEMLYMSMTEHELSKSTKAAKLMNHRVATHHDRELAKALGCFSEEAGKVDKKALQTRSSKTKSKNRANKSRLHPGDF</sequence>
<protein>
    <submittedName>
        <fullName evidence="2">Uncharacterized protein</fullName>
    </submittedName>
</protein>
<feature type="region of interest" description="Disordered" evidence="1">
    <location>
        <begin position="131"/>
        <end position="168"/>
    </location>
</feature>
<evidence type="ECO:0000313" key="3">
    <source>
        <dbReference type="Proteomes" id="UP000726737"/>
    </source>
</evidence>
<feature type="region of interest" description="Disordered" evidence="1">
    <location>
        <begin position="64"/>
        <end position="83"/>
    </location>
</feature>
<feature type="compositionally biased region" description="Basic residues" evidence="1">
    <location>
        <begin position="227"/>
        <end position="245"/>
    </location>
</feature>
<gene>
    <name evidence="2" type="ORF">BG011_009570</name>
</gene>
<dbReference type="Proteomes" id="UP000726737">
    <property type="component" value="Unassembled WGS sequence"/>
</dbReference>
<comment type="caution">
    <text evidence="2">The sequence shown here is derived from an EMBL/GenBank/DDBJ whole genome shotgun (WGS) entry which is preliminary data.</text>
</comment>
<dbReference type="OrthoDB" id="2410357at2759"/>
<keyword evidence="3" id="KW-1185">Reference proteome</keyword>
<evidence type="ECO:0000256" key="1">
    <source>
        <dbReference type="SAM" id="MobiDB-lite"/>
    </source>
</evidence>
<organism evidence="2 3">
    <name type="scientific">Mortierella polycephala</name>
    <dbReference type="NCBI Taxonomy" id="41804"/>
    <lineage>
        <taxon>Eukaryota</taxon>
        <taxon>Fungi</taxon>
        <taxon>Fungi incertae sedis</taxon>
        <taxon>Mucoromycota</taxon>
        <taxon>Mortierellomycotina</taxon>
        <taxon>Mortierellomycetes</taxon>
        <taxon>Mortierellales</taxon>
        <taxon>Mortierellaceae</taxon>
        <taxon>Mortierella</taxon>
    </lineage>
</organism>